<keyword evidence="2" id="KW-1185">Reference proteome</keyword>
<name>A0ABD6DAM7_9EURY</name>
<accession>A0ABD6DAM7</accession>
<reference evidence="1 2" key="1">
    <citation type="journal article" date="2019" name="Int. J. Syst. Evol. Microbiol.">
        <title>The Global Catalogue of Microorganisms (GCM) 10K type strain sequencing project: providing services to taxonomists for standard genome sequencing and annotation.</title>
        <authorList>
            <consortium name="The Broad Institute Genomics Platform"/>
            <consortium name="The Broad Institute Genome Sequencing Center for Infectious Disease"/>
            <person name="Wu L."/>
            <person name="Ma J."/>
        </authorList>
    </citation>
    <scope>NUCLEOTIDE SEQUENCE [LARGE SCALE GENOMIC DNA]</scope>
    <source>
        <strain evidence="1 2">CGMCC 1.10593</strain>
    </source>
</reference>
<proteinExistence type="predicted"/>
<dbReference type="AlphaFoldDB" id="A0ABD6DAM7"/>
<dbReference type="Proteomes" id="UP001597052">
    <property type="component" value="Unassembled WGS sequence"/>
</dbReference>
<dbReference type="RefSeq" id="WP_256395450.1">
    <property type="nucleotide sequence ID" value="NZ_JANHDJ010000002.1"/>
</dbReference>
<dbReference type="EMBL" id="JBHUDM010000002">
    <property type="protein sequence ID" value="MFD1642179.1"/>
    <property type="molecule type" value="Genomic_DNA"/>
</dbReference>
<organism evidence="1 2">
    <name type="scientific">Halohasta litorea</name>
    <dbReference type="NCBI Taxonomy" id="869891"/>
    <lineage>
        <taxon>Archaea</taxon>
        <taxon>Methanobacteriati</taxon>
        <taxon>Methanobacteriota</taxon>
        <taxon>Stenosarchaea group</taxon>
        <taxon>Halobacteria</taxon>
        <taxon>Halobacteriales</taxon>
        <taxon>Haloferacaceae</taxon>
        <taxon>Halohasta</taxon>
    </lineage>
</organism>
<sequence length="123" mass="13287">MNRRRFVISSGILTSMAGCLSESGDNSGRSVDVQVENRSGDASRTIHFEVYSGDESVYSEELSLSTGESDTIELTGVSGRKTYLFDVSSDNGLNVEEEHSGSGLYEVEITILPDEIDISALVI</sequence>
<comment type="caution">
    <text evidence="1">The sequence shown here is derived from an EMBL/GenBank/DDBJ whole genome shotgun (WGS) entry which is preliminary data.</text>
</comment>
<protein>
    <submittedName>
        <fullName evidence="1">Uncharacterized protein</fullName>
    </submittedName>
</protein>
<dbReference type="PROSITE" id="PS51257">
    <property type="entry name" value="PROKAR_LIPOPROTEIN"/>
    <property type="match status" value="1"/>
</dbReference>
<evidence type="ECO:0000313" key="2">
    <source>
        <dbReference type="Proteomes" id="UP001597052"/>
    </source>
</evidence>
<evidence type="ECO:0000313" key="1">
    <source>
        <dbReference type="EMBL" id="MFD1642179.1"/>
    </source>
</evidence>
<gene>
    <name evidence="1" type="ORF">ACFSBW_09880</name>
</gene>